<evidence type="ECO:0000313" key="3">
    <source>
        <dbReference type="Proteomes" id="UP000003250"/>
    </source>
</evidence>
<dbReference type="EMBL" id="AHAM01000192">
    <property type="protein sequence ID" value="EHK54770.1"/>
    <property type="molecule type" value="Genomic_DNA"/>
</dbReference>
<feature type="domain" description="CobW C-terminal" evidence="1">
    <location>
        <begin position="16"/>
        <end position="71"/>
    </location>
</feature>
<accession>H0HWX5</accession>
<gene>
    <name evidence="2" type="ORF">MAXJ12_23462</name>
</gene>
<proteinExistence type="predicted"/>
<dbReference type="Proteomes" id="UP000003250">
    <property type="component" value="Unassembled WGS sequence"/>
</dbReference>
<organism evidence="2 3">
    <name type="scientific">Mesorhizobium alhagi CCNWXJ12-2</name>
    <dbReference type="NCBI Taxonomy" id="1107882"/>
    <lineage>
        <taxon>Bacteria</taxon>
        <taxon>Pseudomonadati</taxon>
        <taxon>Pseudomonadota</taxon>
        <taxon>Alphaproteobacteria</taxon>
        <taxon>Hyphomicrobiales</taxon>
        <taxon>Phyllobacteriaceae</taxon>
        <taxon>Allomesorhizobium</taxon>
    </lineage>
</organism>
<dbReference type="InterPro" id="IPR051927">
    <property type="entry name" value="Zn_Chap_cDPG_Synth"/>
</dbReference>
<evidence type="ECO:0000259" key="1">
    <source>
        <dbReference type="Pfam" id="PF07683"/>
    </source>
</evidence>
<protein>
    <submittedName>
        <fullName evidence="2">Cobalamin biosynthesis protein</fullName>
    </submittedName>
</protein>
<dbReference type="InterPro" id="IPR011629">
    <property type="entry name" value="CobW-like_C"/>
</dbReference>
<dbReference type="PANTHER" id="PTHR43603:SF1">
    <property type="entry name" value="ZINC-REGULATED GTPASE METALLOPROTEIN ACTIVATOR 1"/>
    <property type="match status" value="1"/>
</dbReference>
<keyword evidence="3" id="KW-1185">Reference proteome</keyword>
<sequence>MYGFRDHVPETEEYGIRSFVYRERRQFDPMRKAFVGRPWPGVVGTKGFFWLATRPHHVGEISQAGALVRTGKRVPSREWLEL</sequence>
<name>H0HWX5_9HYPH</name>
<reference evidence="2 3" key="1">
    <citation type="journal article" date="2012" name="J. Bacteriol.">
        <title>Draft Genome Sequence of Mesorhizobium alhagi CCNWXJ12-2T, a Novel Salt-Resistant Species Isolated from the Desert of Northwestern China.</title>
        <authorList>
            <person name="Zhou M."/>
            <person name="Chen W."/>
            <person name="Chen H."/>
            <person name="Wei G."/>
        </authorList>
    </citation>
    <scope>NUCLEOTIDE SEQUENCE [LARGE SCALE GENOMIC DNA]</scope>
    <source>
        <strain evidence="2 3">CCNWXJ12-2</strain>
    </source>
</reference>
<dbReference type="PATRIC" id="fig|1107882.3.peg.4570"/>
<dbReference type="AlphaFoldDB" id="H0HWX5"/>
<dbReference type="PANTHER" id="PTHR43603">
    <property type="entry name" value="COBW DOMAIN-CONTAINING PROTEIN DDB_G0274527"/>
    <property type="match status" value="1"/>
</dbReference>
<dbReference type="Pfam" id="PF07683">
    <property type="entry name" value="CobW_C"/>
    <property type="match status" value="1"/>
</dbReference>
<evidence type="ECO:0000313" key="2">
    <source>
        <dbReference type="EMBL" id="EHK54770.1"/>
    </source>
</evidence>